<gene>
    <name evidence="1" type="ORF">EVG20_g1491</name>
</gene>
<evidence type="ECO:0008006" key="3">
    <source>
        <dbReference type="Google" id="ProtNLM"/>
    </source>
</evidence>
<proteinExistence type="predicted"/>
<evidence type="ECO:0000313" key="1">
    <source>
        <dbReference type="EMBL" id="TFY71501.1"/>
    </source>
</evidence>
<organism evidence="1 2">
    <name type="scientific">Dentipellis fragilis</name>
    <dbReference type="NCBI Taxonomy" id="205917"/>
    <lineage>
        <taxon>Eukaryota</taxon>
        <taxon>Fungi</taxon>
        <taxon>Dikarya</taxon>
        <taxon>Basidiomycota</taxon>
        <taxon>Agaricomycotina</taxon>
        <taxon>Agaricomycetes</taxon>
        <taxon>Russulales</taxon>
        <taxon>Hericiaceae</taxon>
        <taxon>Dentipellis</taxon>
    </lineage>
</organism>
<sequence>MTFSYVDFCLYSNFDLAVRRPSSTRLLEPLKHPGVPTIAVSLEHGTNTPNSYAHFPMDGVFVQKTDALALALASRQFREPALDALWHSMLSVKPLLDFLIPPSEAVRYMEDSSAYSFSGIMACAQWMSRADWSRYNYYARRVRYIKISEGDDMVTTFCFHALSVCSSHPTLLPNLRFLHWGYFVAHQAFYHLPLFVGSRLTTLALDMEILQASDITALVSVFSTVRISCPSLNELVLLNQFHETIGEGNAGVTELLLSTFPSLKFVDIRCETQEDTWACLAKMPQLRSLKSTFLPGEEGTDDPAYPMGDALKPKQDNFVSLEHLTVVTKNIIGFIKLLASLSPPRNLKTLDIRTLKCPTASEIEIFAKVLPSCCLPTTLTTLCLASARTGLCDALDSAPPLPASTLFAPFLQFRNMQCFTMRWCAVELDNAFLNNVAVAWTQLRSLNLYGSDHQLHSPTTTVQGLIPLAKHCHRLERLLIPVANLDCDVPVQEFPDGGRKASVDSVVDLILRGGNMDEPSETATKLKQFLKEVFPGWTRRLRQPRFIEAS</sequence>
<reference evidence="1 2" key="1">
    <citation type="submission" date="2019-02" db="EMBL/GenBank/DDBJ databases">
        <title>Genome sequencing of the rare red list fungi Dentipellis fragilis.</title>
        <authorList>
            <person name="Buettner E."/>
            <person name="Kellner H."/>
        </authorList>
    </citation>
    <scope>NUCLEOTIDE SEQUENCE [LARGE SCALE GENOMIC DNA]</scope>
    <source>
        <strain evidence="1 2">DSM 105465</strain>
    </source>
</reference>
<comment type="caution">
    <text evidence="1">The sequence shown here is derived from an EMBL/GenBank/DDBJ whole genome shotgun (WGS) entry which is preliminary data.</text>
</comment>
<dbReference type="STRING" id="205917.A0A4Y9ZCH1"/>
<accession>A0A4Y9ZCH1</accession>
<name>A0A4Y9ZCH1_9AGAM</name>
<dbReference type="Proteomes" id="UP000298327">
    <property type="component" value="Unassembled WGS sequence"/>
</dbReference>
<keyword evidence="2" id="KW-1185">Reference proteome</keyword>
<dbReference type="SUPFAM" id="SSF52047">
    <property type="entry name" value="RNI-like"/>
    <property type="match status" value="1"/>
</dbReference>
<dbReference type="Gene3D" id="3.80.10.10">
    <property type="entry name" value="Ribonuclease Inhibitor"/>
    <property type="match status" value="1"/>
</dbReference>
<dbReference type="InterPro" id="IPR032675">
    <property type="entry name" value="LRR_dom_sf"/>
</dbReference>
<dbReference type="OrthoDB" id="2841072at2759"/>
<dbReference type="EMBL" id="SEOQ01000048">
    <property type="protein sequence ID" value="TFY71501.1"/>
    <property type="molecule type" value="Genomic_DNA"/>
</dbReference>
<evidence type="ECO:0000313" key="2">
    <source>
        <dbReference type="Proteomes" id="UP000298327"/>
    </source>
</evidence>
<protein>
    <recommendedName>
        <fullName evidence="3">F-box domain-containing protein</fullName>
    </recommendedName>
</protein>
<dbReference type="AlphaFoldDB" id="A0A4Y9ZCH1"/>